<comment type="caution">
    <text evidence="5">The sequence shown here is derived from an EMBL/GenBank/DDBJ whole genome shotgun (WGS) entry which is preliminary data.</text>
</comment>
<dbReference type="GO" id="GO:0042132">
    <property type="term" value="F:fructose 1,6-bisphosphate 1-phosphatase activity"/>
    <property type="evidence" value="ECO:0007669"/>
    <property type="project" value="UniProtKB-UniRule"/>
</dbReference>
<dbReference type="GO" id="GO:0006094">
    <property type="term" value="P:gluconeogenesis"/>
    <property type="evidence" value="ECO:0007669"/>
    <property type="project" value="UniProtKB-UniRule"/>
</dbReference>
<dbReference type="AlphaFoldDB" id="A0AAE4L1K4"/>
<reference evidence="5" key="1">
    <citation type="submission" date="2023-03" db="EMBL/GenBank/DDBJ databases">
        <authorList>
            <person name="Shen W."/>
            <person name="Cai J."/>
        </authorList>
    </citation>
    <scope>NUCLEOTIDE SEQUENCE</scope>
    <source>
        <strain evidence="5">P69-2</strain>
    </source>
</reference>
<dbReference type="PIRSF" id="PIRSF000906">
    <property type="entry name" value="FBPtase_Bacill"/>
    <property type="match status" value="1"/>
</dbReference>
<dbReference type="RefSeq" id="WP_311796934.1">
    <property type="nucleotide sequence ID" value="NZ_JARQAI010000007.1"/>
</dbReference>
<comment type="pathway">
    <text evidence="4">Carbohydrate biosynthesis; gluconeogenesis.</text>
</comment>
<protein>
    <recommendedName>
        <fullName evidence="4">Fructose-1,6-bisphosphatase class 3</fullName>
        <shortName evidence="4">FBPase class 3</shortName>
        <ecNumber evidence="4">3.1.3.11</ecNumber>
    </recommendedName>
    <alternativeName>
        <fullName evidence="4">D-fructose-1,6-bisphosphate 1-phosphohydrolase class 3</fullName>
    </alternativeName>
</protein>
<dbReference type="InterPro" id="IPR029052">
    <property type="entry name" value="Metallo-depent_PP-like"/>
</dbReference>
<gene>
    <name evidence="4" type="primary">fbp</name>
    <name evidence="5" type="ORF">P7H00_07015</name>
</gene>
<evidence type="ECO:0000256" key="1">
    <source>
        <dbReference type="ARBA" id="ARBA00022801"/>
    </source>
</evidence>
<dbReference type="Proteomes" id="UP001180842">
    <property type="component" value="Unassembled WGS sequence"/>
</dbReference>
<comment type="cofactor">
    <cofactor evidence="4">
        <name>Mn(2+)</name>
        <dbReference type="ChEBI" id="CHEBI:29035"/>
    </cofactor>
</comment>
<organism evidence="5 6">
    <name type="scientific">Enterococcus pseudoavium</name>
    <dbReference type="NCBI Taxonomy" id="44007"/>
    <lineage>
        <taxon>Bacteria</taxon>
        <taxon>Bacillati</taxon>
        <taxon>Bacillota</taxon>
        <taxon>Bacilli</taxon>
        <taxon>Lactobacillales</taxon>
        <taxon>Enterococcaceae</taxon>
        <taxon>Enterococcus</taxon>
    </lineage>
</organism>
<dbReference type="EC" id="3.1.3.11" evidence="4"/>
<dbReference type="Gene3D" id="3.60.21.10">
    <property type="match status" value="1"/>
</dbReference>
<dbReference type="HAMAP" id="MF_01854">
    <property type="entry name" value="FBPase_class3"/>
    <property type="match status" value="1"/>
</dbReference>
<evidence type="ECO:0000313" key="5">
    <source>
        <dbReference type="EMBL" id="MDT2736876.1"/>
    </source>
</evidence>
<evidence type="ECO:0000313" key="6">
    <source>
        <dbReference type="Proteomes" id="UP001180842"/>
    </source>
</evidence>
<proteinExistence type="inferred from homology"/>
<comment type="catalytic activity">
    <reaction evidence="4">
        <text>beta-D-fructose 1,6-bisphosphate + H2O = beta-D-fructose 6-phosphate + phosphate</text>
        <dbReference type="Rhea" id="RHEA:11064"/>
        <dbReference type="ChEBI" id="CHEBI:15377"/>
        <dbReference type="ChEBI" id="CHEBI:32966"/>
        <dbReference type="ChEBI" id="CHEBI:43474"/>
        <dbReference type="ChEBI" id="CHEBI:57634"/>
        <dbReference type="EC" id="3.1.3.11"/>
    </reaction>
</comment>
<dbReference type="EMBL" id="JARQAI010000007">
    <property type="protein sequence ID" value="MDT2736876.1"/>
    <property type="molecule type" value="Genomic_DNA"/>
</dbReference>
<comment type="similarity">
    <text evidence="4">Belongs to the FBPase class 3 family.</text>
</comment>
<keyword evidence="1 4" id="KW-0378">Hydrolase</keyword>
<accession>A0AAE4L1K4</accession>
<dbReference type="Pfam" id="PF06874">
    <property type="entry name" value="FBPase_2"/>
    <property type="match status" value="1"/>
</dbReference>
<evidence type="ECO:0000256" key="4">
    <source>
        <dbReference type="HAMAP-Rule" id="MF_01854"/>
    </source>
</evidence>
<dbReference type="SUPFAM" id="SSF56300">
    <property type="entry name" value="Metallo-dependent phosphatases"/>
    <property type="match status" value="1"/>
</dbReference>
<keyword evidence="2 4" id="KW-0464">Manganese</keyword>
<evidence type="ECO:0000256" key="3">
    <source>
        <dbReference type="ARBA" id="ARBA00023277"/>
    </source>
</evidence>
<dbReference type="InterPro" id="IPR009164">
    <property type="entry name" value="FBPtase_class3"/>
</dbReference>
<name>A0AAE4L1K4_9ENTE</name>
<keyword evidence="3 4" id="KW-0119">Carbohydrate metabolism</keyword>
<sequence length="650" mass="75157">MLSTREKYYRMLEKEFRSKEAIMTELINLEAIMHLPKGTELYISDIHGEFSAFDHILRTGAGNIKEKISLLFGDRLTEHEKDKLTILVAYPKEALEDEQFYAYRDRSWYRKKIRQLLELLAFCSTKYTRSKVRKALPKQYTYIIEELMYTDTNYSDKAAYFDQILAHLLDLEQGKPFIEALCQSIQRLVVDHLHVVGDIYDRGPAADKIMDKLCQHPSIDIQWGNHDILWMGAYAGSRACLMTLLRIAARYNYLYEIEQAYALNLRPLFMYAEEYYTKNPIFTPKEKNSGASYSIESLDSLEKVHQALAILQFKLEGQLIKRQPEFQMEDRLLLEKIDFDKKTIQLKGKDYPLQGSCFQTLQTDVHALTKQEEYVVDTLLASFQQSTKMQEHMDLLLEKGSMYLVYNQHLLFHGCLPLKADGTFLPLKVAGNDYVGKDLLNFFEEQIRSGCQSQQTDSPQADWVWYCWTGKISPQFGKSAMTTFERYFIADKKTHKEIKNPYYQFRDTHETCQMILEEFALYSPNSRIINGHTPVKVQDGESPIKGEGMLFVIDGGLSKAYQKTTGIAGYSLLNNSYGFQLVTHDPFESIDNLLLKQVDATSLKRVIDKELTRVLIKDTTVGDSIEEQIENLTGLLDYQDKNEKTSGITN</sequence>
<evidence type="ECO:0000256" key="2">
    <source>
        <dbReference type="ARBA" id="ARBA00023211"/>
    </source>
</evidence>